<feature type="region of interest" description="Disordered" evidence="1">
    <location>
        <begin position="28"/>
        <end position="63"/>
    </location>
</feature>
<reference evidence="3" key="1">
    <citation type="journal article" date="2011" name="Nature">
        <title>Genome sequence and analysis of the tuber crop potato.</title>
        <authorList>
            <consortium name="The Potato Genome Sequencing Consortium"/>
        </authorList>
    </citation>
    <scope>NUCLEOTIDE SEQUENCE [LARGE SCALE GENOMIC DNA]</scope>
    <source>
        <strain evidence="3">cv. DM1-3 516 R44</strain>
    </source>
</reference>
<feature type="compositionally biased region" description="Low complexity" evidence="1">
    <location>
        <begin position="28"/>
        <end position="41"/>
    </location>
</feature>
<dbReference type="EnsemblPlants" id="PGSC0003DMT400071923">
    <property type="protein sequence ID" value="PGSC0003DMT400071923"/>
    <property type="gene ID" value="PGSC0003DMG400027982"/>
</dbReference>
<reference evidence="2" key="2">
    <citation type="submission" date="2015-06" db="UniProtKB">
        <authorList>
            <consortium name="EnsemblPlants"/>
        </authorList>
    </citation>
    <scope>IDENTIFICATION</scope>
    <source>
        <strain evidence="2">DM1-3 516 R44</strain>
    </source>
</reference>
<proteinExistence type="predicted"/>
<organism evidence="2 3">
    <name type="scientific">Solanum tuberosum</name>
    <name type="common">Potato</name>
    <dbReference type="NCBI Taxonomy" id="4113"/>
    <lineage>
        <taxon>Eukaryota</taxon>
        <taxon>Viridiplantae</taxon>
        <taxon>Streptophyta</taxon>
        <taxon>Embryophyta</taxon>
        <taxon>Tracheophyta</taxon>
        <taxon>Spermatophyta</taxon>
        <taxon>Magnoliopsida</taxon>
        <taxon>eudicotyledons</taxon>
        <taxon>Gunneridae</taxon>
        <taxon>Pentapetalae</taxon>
        <taxon>asterids</taxon>
        <taxon>lamiids</taxon>
        <taxon>Solanales</taxon>
        <taxon>Solanaceae</taxon>
        <taxon>Solanoideae</taxon>
        <taxon>Solaneae</taxon>
        <taxon>Solanum</taxon>
    </lineage>
</organism>
<dbReference type="Proteomes" id="UP000011115">
    <property type="component" value="Unassembled WGS sequence"/>
</dbReference>
<dbReference type="HOGENOM" id="CLU_2150398_0_0_1"/>
<feature type="compositionally biased region" description="Basic residues" evidence="1">
    <location>
        <begin position="42"/>
        <end position="55"/>
    </location>
</feature>
<keyword evidence="3" id="KW-1185">Reference proteome</keyword>
<name>M1CPH8_SOLTU</name>
<evidence type="ECO:0000313" key="3">
    <source>
        <dbReference type="Proteomes" id="UP000011115"/>
    </source>
</evidence>
<evidence type="ECO:0000256" key="1">
    <source>
        <dbReference type="SAM" id="MobiDB-lite"/>
    </source>
</evidence>
<dbReference type="AlphaFoldDB" id="M1CPH8"/>
<sequence length="112" mass="12477">MTRTRSMASLPNPSPTCSFEVDVLSLSSNSSKESLGSPSPYSKKRASSAKKKALKKPCPNASRYLSPEEMQHFWGVKQKNMYNAFKSRSIVPGRVININQLRDSYCPVSSFL</sequence>
<dbReference type="InParanoid" id="M1CPH8"/>
<protein>
    <submittedName>
        <fullName evidence="2">Uncharacterized protein</fullName>
    </submittedName>
</protein>
<dbReference type="Gramene" id="PGSC0003DMT400071923">
    <property type="protein sequence ID" value="PGSC0003DMT400071923"/>
    <property type="gene ID" value="PGSC0003DMG400027982"/>
</dbReference>
<accession>M1CPH8</accession>
<dbReference type="PaxDb" id="4113-PGSC0003DMT400071923"/>
<evidence type="ECO:0000313" key="2">
    <source>
        <dbReference type="EnsemblPlants" id="PGSC0003DMT400071923"/>
    </source>
</evidence>